<comment type="caution">
    <text evidence="3">The sequence shown here is derived from an EMBL/GenBank/DDBJ whole genome shotgun (WGS) entry which is preliminary data.</text>
</comment>
<comment type="similarity">
    <text evidence="1">Belongs to the HemJ family.</text>
</comment>
<keyword evidence="1" id="KW-1003">Cell membrane</keyword>
<dbReference type="RefSeq" id="WP_332076774.1">
    <property type="nucleotide sequence ID" value="NZ_JAZHBM010000001.1"/>
</dbReference>
<accession>A0ABU7WAL9</accession>
<comment type="function">
    <text evidence="1">Catalyzes the oxidation of protoporphyrinogen IX to protoporphyrin IX.</text>
</comment>
<dbReference type="Pfam" id="PF03653">
    <property type="entry name" value="UPF0093"/>
    <property type="match status" value="1"/>
</dbReference>
<feature type="transmembrane region" description="Helical" evidence="2">
    <location>
        <begin position="79"/>
        <end position="97"/>
    </location>
</feature>
<comment type="catalytic activity">
    <reaction evidence="1">
        <text>protoporphyrinogen IX + 3 A = protoporphyrin IX + 3 AH2</text>
        <dbReference type="Rhea" id="RHEA:62000"/>
        <dbReference type="ChEBI" id="CHEBI:13193"/>
        <dbReference type="ChEBI" id="CHEBI:17499"/>
        <dbReference type="ChEBI" id="CHEBI:57306"/>
        <dbReference type="ChEBI" id="CHEBI:57307"/>
    </reaction>
</comment>
<gene>
    <name evidence="3" type="ORF">V3391_02125</name>
</gene>
<keyword evidence="1" id="KW-0349">Heme</keyword>
<dbReference type="EMBL" id="JAZHBM010000001">
    <property type="protein sequence ID" value="MEF3081015.1"/>
    <property type="molecule type" value="Genomic_DNA"/>
</dbReference>
<dbReference type="InterPro" id="IPR005265">
    <property type="entry name" value="HemJ-like"/>
</dbReference>
<keyword evidence="4" id="KW-1185">Reference proteome</keyword>
<sequence length="140" mass="15063">MDYPTLKLLHFMAAATWLTGMVGSGIAVALHDVLASPGGRSLLANLRTWNRWVTSPAMLATLAAGLTIALQAGWLVMSWLRIKLALVCALVILHGWLSRTLHQMAHVEPPPTPPALLRFSAPLVFVTGLTIVLLALTKPV</sequence>
<evidence type="ECO:0000256" key="1">
    <source>
        <dbReference type="PIRNR" id="PIRNR004638"/>
    </source>
</evidence>
<comment type="pathway">
    <text evidence="1">Porphyrin-containing compound metabolism; protoporphyrin-IX biosynthesis; protoporphyrin-IX from protoporphyrinogen-IX: step 1/1.</text>
</comment>
<dbReference type="EC" id="1.3.99.-" evidence="1"/>
<evidence type="ECO:0000256" key="2">
    <source>
        <dbReference type="SAM" id="Phobius"/>
    </source>
</evidence>
<feature type="transmembrane region" description="Helical" evidence="2">
    <location>
        <begin position="53"/>
        <end position="72"/>
    </location>
</feature>
<feature type="transmembrane region" description="Helical" evidence="2">
    <location>
        <begin position="117"/>
        <end position="136"/>
    </location>
</feature>
<comment type="cofactor">
    <cofactor evidence="1">
        <name>heme b</name>
        <dbReference type="ChEBI" id="CHEBI:60344"/>
    </cofactor>
    <text evidence="1">Binds 1 heme b (iron(II)-protoporphyrin IX) group per subunit.</text>
</comment>
<dbReference type="PIRSF" id="PIRSF004638">
    <property type="entry name" value="UCP004638"/>
    <property type="match status" value="1"/>
</dbReference>
<keyword evidence="1" id="KW-0479">Metal-binding</keyword>
<name>A0ABU7WAL9_9GAMM</name>
<organism evidence="3 4">
    <name type="scientific">Luteimonas flava</name>
    <dbReference type="NCBI Taxonomy" id="3115822"/>
    <lineage>
        <taxon>Bacteria</taxon>
        <taxon>Pseudomonadati</taxon>
        <taxon>Pseudomonadota</taxon>
        <taxon>Gammaproteobacteria</taxon>
        <taxon>Lysobacterales</taxon>
        <taxon>Lysobacteraceae</taxon>
        <taxon>Luteimonas</taxon>
    </lineage>
</organism>
<dbReference type="Proteomes" id="UP001358324">
    <property type="component" value="Unassembled WGS sequence"/>
</dbReference>
<keyword evidence="2" id="KW-0812">Transmembrane</keyword>
<protein>
    <recommendedName>
        <fullName evidence="1">Protoporphyrinogen IX oxidase</fullName>
        <ecNumber evidence="1">1.3.99.-</ecNumber>
    </recommendedName>
</protein>
<keyword evidence="1" id="KW-0408">Iron</keyword>
<evidence type="ECO:0000313" key="4">
    <source>
        <dbReference type="Proteomes" id="UP001358324"/>
    </source>
</evidence>
<proteinExistence type="inferred from homology"/>
<evidence type="ECO:0000313" key="3">
    <source>
        <dbReference type="EMBL" id="MEF3081015.1"/>
    </source>
</evidence>
<keyword evidence="2" id="KW-1133">Transmembrane helix</keyword>
<reference evidence="3 4" key="1">
    <citation type="submission" date="2024-01" db="EMBL/GenBank/DDBJ databases">
        <title>Novel species of the genus Luteimonas isolated from rivers.</title>
        <authorList>
            <person name="Lu H."/>
        </authorList>
    </citation>
    <scope>NUCLEOTIDE SEQUENCE [LARGE SCALE GENOMIC DNA]</scope>
    <source>
        <strain evidence="3 4">SMYT11W</strain>
    </source>
</reference>
<keyword evidence="1 2" id="KW-0472">Membrane</keyword>